<dbReference type="PANTHER" id="PTHR11731">
    <property type="entry name" value="PROTEASE FAMILY S9B,C DIPEPTIDYL-PEPTIDASE IV-RELATED"/>
    <property type="match status" value="1"/>
</dbReference>
<feature type="domain" description="Peptidase S9 prolyl oligopeptidase catalytic" evidence="2">
    <location>
        <begin position="493"/>
        <end position="691"/>
    </location>
</feature>
<dbReference type="OrthoDB" id="9812921at2"/>
<gene>
    <name evidence="4" type="ORF">SAMN05660976_04688</name>
</gene>
<dbReference type="InterPro" id="IPR029058">
    <property type="entry name" value="AB_hydrolase_fold"/>
</dbReference>
<dbReference type="Pfam" id="PF00326">
    <property type="entry name" value="Peptidase_S9"/>
    <property type="match status" value="1"/>
</dbReference>
<dbReference type="EMBL" id="FOBF01000011">
    <property type="protein sequence ID" value="SEM27054.1"/>
    <property type="molecule type" value="Genomic_DNA"/>
</dbReference>
<feature type="region of interest" description="Disordered" evidence="1">
    <location>
        <begin position="1"/>
        <end position="23"/>
    </location>
</feature>
<feature type="region of interest" description="Disordered" evidence="1">
    <location>
        <begin position="118"/>
        <end position="140"/>
    </location>
</feature>
<dbReference type="GO" id="GO:0008239">
    <property type="term" value="F:dipeptidyl-peptidase activity"/>
    <property type="evidence" value="ECO:0007669"/>
    <property type="project" value="TreeGrafter"/>
</dbReference>
<reference evidence="4 5" key="1">
    <citation type="submission" date="2016-10" db="EMBL/GenBank/DDBJ databases">
        <authorList>
            <person name="de Groot N.N."/>
        </authorList>
    </citation>
    <scope>NUCLEOTIDE SEQUENCE [LARGE SCALE GENOMIC DNA]</scope>
    <source>
        <strain evidence="4 5">DSM 43357</strain>
    </source>
</reference>
<sequence length="695" mass="74444">MPVNPRHPAAPHDPDAPGRDAATGLPRQFARTRRFSLGAPSGFTVVRDGRAVLFLRSRSGDDPATCLWELDLDTAAERLVAGPGSRSGAGIGAYATDDAGGLAAYTLEGELHVVDVPSGADRTLPTAGRASEPRPDPSGRRVAYLSGGALRVAEADGSADRVLAEPDGPEVRFGVAEHAARESMGRTRGYWWSPDGSRLLVARVDESPVALWHVADPSDPARPPRAVRYPAAGTANADVTLWIVTLDGRRTEVPWDRLAHEYLVAAGWDAHGPYLAVQSRDQRAVVTYAIDPGTGRTVRLAVQRDEHWVHLLPGAPARTAGGALAAHADEDGTRCLTFDGVPATPQGLQVREILSVDGDDVLFTASSDPTETHVWRCRPGGRPERLTSAPGVHTGVLRHGTLVLSARTAARPGAEVTVLRPGRPGVRVASYAERPLLELRRTALVTTRRELRSHLLLPSWHRPGDPALPVLVDPYAGPALQRVTAEQAPMTFVSQWFAEQGFAVLVTDGSGTPGRGPAWEREVHGDILGPVLDDQVAALLAVAERRPELDLGRVAVRGWSFSGTLAVAAVLRRPDVFHAAVAGAGVSDQRLYDTHWRERFLGHPAEHPGRYDACSTLREAHRLSRPLLLVHGLADDNVFAAGTLRLSAALLAAGRPHEVLPLAGSGHAPTSDETVFAGMLLHQLDFLRRHLPPAR</sequence>
<dbReference type="Gene3D" id="3.40.50.1820">
    <property type="entry name" value="alpha/beta hydrolase"/>
    <property type="match status" value="1"/>
</dbReference>
<dbReference type="SUPFAM" id="SSF53474">
    <property type="entry name" value="alpha/beta-Hydrolases"/>
    <property type="match status" value="1"/>
</dbReference>
<dbReference type="GO" id="GO:0008236">
    <property type="term" value="F:serine-type peptidase activity"/>
    <property type="evidence" value="ECO:0007669"/>
    <property type="project" value="InterPro"/>
</dbReference>
<dbReference type="GO" id="GO:0006508">
    <property type="term" value="P:proteolysis"/>
    <property type="evidence" value="ECO:0007669"/>
    <property type="project" value="InterPro"/>
</dbReference>
<dbReference type="STRING" id="46177.SAMN05660976_04688"/>
<accession>A0A1H7X0F8</accession>
<dbReference type="PANTHER" id="PTHR11731:SF193">
    <property type="entry name" value="DIPEPTIDYL PEPTIDASE 9"/>
    <property type="match status" value="1"/>
</dbReference>
<protein>
    <submittedName>
        <fullName evidence="4">Dipeptidyl-peptidase-4</fullName>
    </submittedName>
</protein>
<evidence type="ECO:0000313" key="5">
    <source>
        <dbReference type="Proteomes" id="UP000198953"/>
    </source>
</evidence>
<dbReference type="Proteomes" id="UP000198953">
    <property type="component" value="Unassembled WGS sequence"/>
</dbReference>
<dbReference type="RefSeq" id="WP_091102778.1">
    <property type="nucleotide sequence ID" value="NZ_FOBF01000011.1"/>
</dbReference>
<dbReference type="InterPro" id="IPR001375">
    <property type="entry name" value="Peptidase_S9_cat"/>
</dbReference>
<organism evidence="4 5">
    <name type="scientific">Nonomuraea pusilla</name>
    <dbReference type="NCBI Taxonomy" id="46177"/>
    <lineage>
        <taxon>Bacteria</taxon>
        <taxon>Bacillati</taxon>
        <taxon>Actinomycetota</taxon>
        <taxon>Actinomycetes</taxon>
        <taxon>Streptosporangiales</taxon>
        <taxon>Streptosporangiaceae</taxon>
        <taxon>Nonomuraea</taxon>
    </lineage>
</organism>
<evidence type="ECO:0000259" key="2">
    <source>
        <dbReference type="Pfam" id="PF00326"/>
    </source>
</evidence>
<dbReference type="SUPFAM" id="SSF82171">
    <property type="entry name" value="DPP6 N-terminal domain-like"/>
    <property type="match status" value="1"/>
</dbReference>
<dbReference type="InterPro" id="IPR002469">
    <property type="entry name" value="Peptidase_S9B_N"/>
</dbReference>
<keyword evidence="5" id="KW-1185">Reference proteome</keyword>
<evidence type="ECO:0000256" key="1">
    <source>
        <dbReference type="SAM" id="MobiDB-lite"/>
    </source>
</evidence>
<dbReference type="InterPro" id="IPR050278">
    <property type="entry name" value="Serine_Prot_S9B/DPPIV"/>
</dbReference>
<evidence type="ECO:0000313" key="4">
    <source>
        <dbReference type="EMBL" id="SEM27054.1"/>
    </source>
</evidence>
<proteinExistence type="predicted"/>
<dbReference type="Pfam" id="PF00930">
    <property type="entry name" value="DPPIV_N"/>
    <property type="match status" value="1"/>
</dbReference>
<evidence type="ECO:0000259" key="3">
    <source>
        <dbReference type="Pfam" id="PF00930"/>
    </source>
</evidence>
<dbReference type="Gene3D" id="2.140.10.30">
    <property type="entry name" value="Dipeptidylpeptidase IV, N-terminal domain"/>
    <property type="match status" value="1"/>
</dbReference>
<dbReference type="AlphaFoldDB" id="A0A1H7X0F8"/>
<name>A0A1H7X0F8_9ACTN</name>
<feature type="domain" description="Dipeptidylpeptidase IV N-terminal" evidence="3">
    <location>
        <begin position="107"/>
        <end position="393"/>
    </location>
</feature>